<reference evidence="1 2" key="1">
    <citation type="submission" date="2019-11" db="EMBL/GenBank/DDBJ databases">
        <authorList>
            <person name="Zhang J."/>
            <person name="Sun C."/>
        </authorList>
    </citation>
    <scope>NUCLEOTIDE SEQUENCE [LARGE SCALE GENOMIC DNA]</scope>
    <source>
        <strain evidence="2">sp2</strain>
    </source>
</reference>
<name>A0A6I6D2U5_9GAMM</name>
<dbReference type="AlphaFoldDB" id="A0A6I6D2U5"/>
<gene>
    <name evidence="1" type="ORF">GM160_06060</name>
</gene>
<dbReference type="KEGG" id="ghl:GM160_06060"/>
<protein>
    <submittedName>
        <fullName evidence="1">Uncharacterized protein</fullName>
    </submittedName>
</protein>
<evidence type="ECO:0000313" key="2">
    <source>
        <dbReference type="Proteomes" id="UP000427716"/>
    </source>
</evidence>
<dbReference type="EMBL" id="CP046415">
    <property type="protein sequence ID" value="QGT78497.1"/>
    <property type="molecule type" value="Genomic_DNA"/>
</dbReference>
<accession>A0A6I6D2U5</accession>
<sequence length="262" mass="30258">MTRDNVAPAGLLEKEWFPLDEVAKRWSGLFGREITVHDLLHLGGQDKVEICGFRRNNERHSIRYTQGHDEPLSESRKFDDDGGAYWFAAPIESIFDMADFPLMAIIPEDIRQIEQYGKAHVWEGLVGRFFYTAEDDGVTYTPADLYITKRERNRFETENLHQVGMVASGELGESVDLVEPARSDDWAKCIIDAAREYRNQNGTWPKDYQLWAMLRGDPPQRFGVERCSDRGEDALSLAGEKPLDREAFGKRYRRYFRPVSDQ</sequence>
<organism evidence="1 2">
    <name type="scientific">Guyparkeria halophila</name>
    <dbReference type="NCBI Taxonomy" id="47960"/>
    <lineage>
        <taxon>Bacteria</taxon>
        <taxon>Pseudomonadati</taxon>
        <taxon>Pseudomonadota</taxon>
        <taxon>Gammaproteobacteria</taxon>
        <taxon>Chromatiales</taxon>
        <taxon>Thioalkalibacteraceae</taxon>
        <taxon>Guyparkeria</taxon>
    </lineage>
</organism>
<keyword evidence="2" id="KW-1185">Reference proteome</keyword>
<proteinExistence type="predicted"/>
<evidence type="ECO:0000313" key="1">
    <source>
        <dbReference type="EMBL" id="QGT78497.1"/>
    </source>
</evidence>
<dbReference type="RefSeq" id="WP_156573932.1">
    <property type="nucleotide sequence ID" value="NZ_CP046415.1"/>
</dbReference>
<dbReference type="Proteomes" id="UP000427716">
    <property type="component" value="Chromosome"/>
</dbReference>